<evidence type="ECO:0000313" key="2">
    <source>
        <dbReference type="EMBL" id="VAX20435.1"/>
    </source>
</evidence>
<dbReference type="EMBL" id="UOGD01000169">
    <property type="protein sequence ID" value="VAX20435.1"/>
    <property type="molecule type" value="Genomic_DNA"/>
</dbReference>
<keyword evidence="1" id="KW-1133">Transmembrane helix</keyword>
<keyword evidence="1" id="KW-0472">Membrane</keyword>
<proteinExistence type="predicted"/>
<keyword evidence="1" id="KW-0812">Transmembrane</keyword>
<feature type="transmembrane region" description="Helical" evidence="1">
    <location>
        <begin position="115"/>
        <end position="134"/>
    </location>
</feature>
<reference evidence="2" key="1">
    <citation type="submission" date="2018-06" db="EMBL/GenBank/DDBJ databases">
        <authorList>
            <person name="Zhirakovskaya E."/>
        </authorList>
    </citation>
    <scope>NUCLEOTIDE SEQUENCE</scope>
</reference>
<accession>A0A3B1CNF4</accession>
<gene>
    <name evidence="2" type="ORF">MNBD_IGNAVI01-3066</name>
</gene>
<feature type="transmembrane region" description="Helical" evidence="1">
    <location>
        <begin position="6"/>
        <end position="28"/>
    </location>
</feature>
<sequence>MFELNYFQILCLFWAALGIGSRLLMITLGEGWNKWETEKAYRKDKPKWIYLVCAAGLLLIAYTWYSVFAIPVDYSWIIASLVSLTAIKILMLLFRYDEFREFVALTLNNKNKMNLLNGAVVTFSFVCVAMALFLY</sequence>
<dbReference type="AlphaFoldDB" id="A0A3B1CNF4"/>
<organism evidence="2">
    <name type="scientific">hydrothermal vent metagenome</name>
    <dbReference type="NCBI Taxonomy" id="652676"/>
    <lineage>
        <taxon>unclassified sequences</taxon>
        <taxon>metagenomes</taxon>
        <taxon>ecological metagenomes</taxon>
    </lineage>
</organism>
<name>A0A3B1CNF4_9ZZZZ</name>
<evidence type="ECO:0000256" key="1">
    <source>
        <dbReference type="SAM" id="Phobius"/>
    </source>
</evidence>
<feature type="transmembrane region" description="Helical" evidence="1">
    <location>
        <begin position="48"/>
        <end position="68"/>
    </location>
</feature>
<protein>
    <submittedName>
        <fullName evidence="2">Uncharacterized protein</fullName>
    </submittedName>
</protein>
<feature type="transmembrane region" description="Helical" evidence="1">
    <location>
        <begin position="74"/>
        <end position="94"/>
    </location>
</feature>